<evidence type="ECO:0000313" key="3">
    <source>
        <dbReference type="Proteomes" id="UP000648257"/>
    </source>
</evidence>
<dbReference type="Proteomes" id="UP000648257">
    <property type="component" value="Unassembled WGS sequence"/>
</dbReference>
<keyword evidence="1" id="KW-0732">Signal</keyword>
<comment type="caution">
    <text evidence="2">The sequence shown here is derived from an EMBL/GenBank/DDBJ whole genome shotgun (WGS) entry which is preliminary data.</text>
</comment>
<evidence type="ECO:0008006" key="4">
    <source>
        <dbReference type="Google" id="ProtNLM"/>
    </source>
</evidence>
<gene>
    <name evidence="2" type="ORF">H8K52_05585</name>
</gene>
<feature type="signal peptide" evidence="1">
    <location>
        <begin position="1"/>
        <end position="27"/>
    </location>
</feature>
<dbReference type="PROSITE" id="PS51257">
    <property type="entry name" value="PROKAR_LIPOPROTEIN"/>
    <property type="match status" value="1"/>
</dbReference>
<name>A0ABR6X2D0_9BURK</name>
<evidence type="ECO:0000256" key="1">
    <source>
        <dbReference type="SAM" id="SignalP"/>
    </source>
</evidence>
<proteinExistence type="predicted"/>
<dbReference type="RefSeq" id="WP_186921904.1">
    <property type="nucleotide sequence ID" value="NZ_JACOFW010000004.1"/>
</dbReference>
<feature type="chain" id="PRO_5045085423" description="Lipoprotein" evidence="1">
    <location>
        <begin position="28"/>
        <end position="195"/>
    </location>
</feature>
<organism evidence="2 3">
    <name type="scientific">Undibacterium seohonense</name>
    <dbReference type="NCBI Taxonomy" id="1344950"/>
    <lineage>
        <taxon>Bacteria</taxon>
        <taxon>Pseudomonadati</taxon>
        <taxon>Pseudomonadota</taxon>
        <taxon>Betaproteobacteria</taxon>
        <taxon>Burkholderiales</taxon>
        <taxon>Oxalobacteraceae</taxon>
        <taxon>Undibacterium</taxon>
    </lineage>
</organism>
<accession>A0ABR6X2D0</accession>
<dbReference type="EMBL" id="JACOFW010000004">
    <property type="protein sequence ID" value="MBC3806818.1"/>
    <property type="molecule type" value="Genomic_DNA"/>
</dbReference>
<reference evidence="2 3" key="1">
    <citation type="submission" date="2020-08" db="EMBL/GenBank/DDBJ databases">
        <title>Novel species isolated from subtropical streams in China.</title>
        <authorList>
            <person name="Lu H."/>
        </authorList>
    </citation>
    <scope>NUCLEOTIDE SEQUENCE [LARGE SCALE GENOMIC DNA]</scope>
    <source>
        <strain evidence="2 3">KACC 16656</strain>
    </source>
</reference>
<keyword evidence="3" id="KW-1185">Reference proteome</keyword>
<evidence type="ECO:0000313" key="2">
    <source>
        <dbReference type="EMBL" id="MBC3806818.1"/>
    </source>
</evidence>
<sequence length="195" mass="21527">MKKIAIIASLACVVLLSSCLIPERFTAKVDIQADASYTFVYAGTAVHGLAAAKIKKAGTLSEKDQMGLKKETERLLKNPDVQNAVYKGNGRYELKIEGKRKTGQTLNMFDIFSVSTDKNGIMTIASKEIKEKGQRELEQLGISVDGTLEVRLPKNAEIISHNASSKPSFFGLFSTYNWKIGDTGQRPMMKIKLNH</sequence>
<protein>
    <recommendedName>
        <fullName evidence="4">Lipoprotein</fullName>
    </recommendedName>
</protein>